<dbReference type="OrthoDB" id="9806293at2"/>
<keyword evidence="6" id="KW-1185">Reference proteome</keyword>
<keyword evidence="1" id="KW-0805">Transcription regulation</keyword>
<dbReference type="GO" id="GO:0003700">
    <property type="term" value="F:DNA-binding transcription factor activity"/>
    <property type="evidence" value="ECO:0007669"/>
    <property type="project" value="InterPro"/>
</dbReference>
<evidence type="ECO:0000256" key="1">
    <source>
        <dbReference type="ARBA" id="ARBA00023015"/>
    </source>
</evidence>
<reference evidence="5 6" key="1">
    <citation type="submission" date="2017-10" db="EMBL/GenBank/DDBJ databases">
        <title>Sedimentibacterium mangrovi gen. nov., sp. nov., a novel member of family Phyllobacteriacea isolated from mangrove sediment.</title>
        <authorList>
            <person name="Liao H."/>
            <person name="Tian Y."/>
        </authorList>
    </citation>
    <scope>NUCLEOTIDE SEQUENCE [LARGE SCALE GENOMIC DNA]</scope>
    <source>
        <strain evidence="5 6">X9-2-2</strain>
    </source>
</reference>
<keyword evidence="2" id="KW-0238">DNA-binding</keyword>
<dbReference type="Pfam" id="PF07729">
    <property type="entry name" value="FCD"/>
    <property type="match status" value="1"/>
</dbReference>
<dbReference type="InterPro" id="IPR011711">
    <property type="entry name" value="GntR_C"/>
</dbReference>
<dbReference type="EMBL" id="PDVP01000002">
    <property type="protein sequence ID" value="PHP68003.1"/>
    <property type="molecule type" value="Genomic_DNA"/>
</dbReference>
<dbReference type="InterPro" id="IPR036388">
    <property type="entry name" value="WH-like_DNA-bd_sf"/>
</dbReference>
<dbReference type="Gene3D" id="1.20.120.530">
    <property type="entry name" value="GntR ligand-binding domain-like"/>
    <property type="match status" value="1"/>
</dbReference>
<dbReference type="GO" id="GO:0003677">
    <property type="term" value="F:DNA binding"/>
    <property type="evidence" value="ECO:0007669"/>
    <property type="project" value="UniProtKB-KW"/>
</dbReference>
<name>A0A2G1QR60_9HYPH</name>
<dbReference type="AlphaFoldDB" id="A0A2G1QR60"/>
<comment type="caution">
    <text evidence="5">The sequence shown here is derived from an EMBL/GenBank/DDBJ whole genome shotgun (WGS) entry which is preliminary data.</text>
</comment>
<evidence type="ECO:0000313" key="5">
    <source>
        <dbReference type="EMBL" id="PHP68003.1"/>
    </source>
</evidence>
<dbReference type="SUPFAM" id="SSF46785">
    <property type="entry name" value="Winged helix' DNA-binding domain"/>
    <property type="match status" value="1"/>
</dbReference>
<dbReference type="PRINTS" id="PR00035">
    <property type="entry name" value="HTHGNTR"/>
</dbReference>
<evidence type="ECO:0000256" key="2">
    <source>
        <dbReference type="ARBA" id="ARBA00023125"/>
    </source>
</evidence>
<dbReference type="PANTHER" id="PTHR43537">
    <property type="entry name" value="TRANSCRIPTIONAL REGULATOR, GNTR FAMILY"/>
    <property type="match status" value="1"/>
</dbReference>
<dbReference type="SUPFAM" id="SSF48008">
    <property type="entry name" value="GntR ligand-binding domain-like"/>
    <property type="match status" value="1"/>
</dbReference>
<evidence type="ECO:0000256" key="3">
    <source>
        <dbReference type="ARBA" id="ARBA00023163"/>
    </source>
</evidence>
<dbReference type="PANTHER" id="PTHR43537:SF24">
    <property type="entry name" value="GLUCONATE OPERON TRANSCRIPTIONAL REPRESSOR"/>
    <property type="match status" value="1"/>
</dbReference>
<gene>
    <name evidence="5" type="ORF">CSC94_04870</name>
</gene>
<dbReference type="Proteomes" id="UP000221168">
    <property type="component" value="Unassembled WGS sequence"/>
</dbReference>
<accession>A0A2G1QR60</accession>
<protein>
    <submittedName>
        <fullName evidence="5">GntR family transcriptional regulator</fullName>
    </submittedName>
</protein>
<dbReference type="Pfam" id="PF00392">
    <property type="entry name" value="GntR"/>
    <property type="match status" value="1"/>
</dbReference>
<keyword evidence="3" id="KW-0804">Transcription</keyword>
<dbReference type="PROSITE" id="PS50949">
    <property type="entry name" value="HTH_GNTR"/>
    <property type="match status" value="1"/>
</dbReference>
<feature type="domain" description="HTH gntR-type" evidence="4">
    <location>
        <begin position="18"/>
        <end position="85"/>
    </location>
</feature>
<dbReference type="RefSeq" id="WP_099304369.1">
    <property type="nucleotide sequence ID" value="NZ_PDVP01000002.1"/>
</dbReference>
<dbReference type="SMART" id="SM00895">
    <property type="entry name" value="FCD"/>
    <property type="match status" value="1"/>
</dbReference>
<sequence>MSKTAESTRTPDTPIRRETFGNQVAGRLRHSIICGDIEAGSQITEMDLAARFGISRGPLREAMGQLASEGLIVTVPYKGSHVLKLTSKDVREIYSLRTALETLAFREIWDRRDEAFSRDLEARHKRLLDTLGLKDHVASSEAEIRFHSLVYEACGHHLLLESWKRIAGRMQFYLAIHQRAHGRTAPIHDAHERYLALALGDNLDRMLQEIDEHMRRGLQHMERYLGGST</sequence>
<proteinExistence type="predicted"/>
<dbReference type="CDD" id="cd07377">
    <property type="entry name" value="WHTH_GntR"/>
    <property type="match status" value="1"/>
</dbReference>
<dbReference type="InterPro" id="IPR036390">
    <property type="entry name" value="WH_DNA-bd_sf"/>
</dbReference>
<organism evidence="5 6">
    <name type="scientific">Zhengella mangrovi</name>
    <dbReference type="NCBI Taxonomy" id="1982044"/>
    <lineage>
        <taxon>Bacteria</taxon>
        <taxon>Pseudomonadati</taxon>
        <taxon>Pseudomonadota</taxon>
        <taxon>Alphaproteobacteria</taxon>
        <taxon>Hyphomicrobiales</taxon>
        <taxon>Notoacmeibacteraceae</taxon>
        <taxon>Zhengella</taxon>
    </lineage>
</organism>
<dbReference type="InterPro" id="IPR008920">
    <property type="entry name" value="TF_FadR/GntR_C"/>
</dbReference>
<dbReference type="Gene3D" id="1.10.10.10">
    <property type="entry name" value="Winged helix-like DNA-binding domain superfamily/Winged helix DNA-binding domain"/>
    <property type="match status" value="1"/>
</dbReference>
<dbReference type="SMART" id="SM00345">
    <property type="entry name" value="HTH_GNTR"/>
    <property type="match status" value="1"/>
</dbReference>
<evidence type="ECO:0000313" key="6">
    <source>
        <dbReference type="Proteomes" id="UP000221168"/>
    </source>
</evidence>
<evidence type="ECO:0000259" key="4">
    <source>
        <dbReference type="PROSITE" id="PS50949"/>
    </source>
</evidence>
<dbReference type="InterPro" id="IPR000524">
    <property type="entry name" value="Tscrpt_reg_HTH_GntR"/>
</dbReference>